<gene>
    <name evidence="2" type="ORF">BIW11_05051</name>
</gene>
<dbReference type="Proteomes" id="UP000192247">
    <property type="component" value="Unassembled WGS sequence"/>
</dbReference>
<keyword evidence="3" id="KW-1185">Reference proteome</keyword>
<feature type="region of interest" description="Disordered" evidence="1">
    <location>
        <begin position="38"/>
        <end position="59"/>
    </location>
</feature>
<feature type="compositionally biased region" description="Polar residues" evidence="1">
    <location>
        <begin position="139"/>
        <end position="155"/>
    </location>
</feature>
<name>A0A1V9WY88_9ACAR</name>
<evidence type="ECO:0000256" key="1">
    <source>
        <dbReference type="SAM" id="MobiDB-lite"/>
    </source>
</evidence>
<feature type="compositionally biased region" description="Polar residues" evidence="1">
    <location>
        <begin position="163"/>
        <end position="174"/>
    </location>
</feature>
<reference evidence="2 3" key="1">
    <citation type="journal article" date="2017" name="Gigascience">
        <title>Draft genome of the honey bee ectoparasitic mite, Tropilaelaps mercedesae, is shaped by the parasitic life history.</title>
        <authorList>
            <person name="Dong X."/>
            <person name="Armstrong S.D."/>
            <person name="Xia D."/>
            <person name="Makepeace B.L."/>
            <person name="Darby A.C."/>
            <person name="Kadowaki T."/>
        </authorList>
    </citation>
    <scope>NUCLEOTIDE SEQUENCE [LARGE SCALE GENOMIC DNA]</scope>
    <source>
        <strain evidence="2">Wuxi-XJTLU</strain>
    </source>
</reference>
<organism evidence="2 3">
    <name type="scientific">Tropilaelaps mercedesae</name>
    <dbReference type="NCBI Taxonomy" id="418985"/>
    <lineage>
        <taxon>Eukaryota</taxon>
        <taxon>Metazoa</taxon>
        <taxon>Ecdysozoa</taxon>
        <taxon>Arthropoda</taxon>
        <taxon>Chelicerata</taxon>
        <taxon>Arachnida</taxon>
        <taxon>Acari</taxon>
        <taxon>Parasitiformes</taxon>
        <taxon>Mesostigmata</taxon>
        <taxon>Gamasina</taxon>
        <taxon>Dermanyssoidea</taxon>
        <taxon>Laelapidae</taxon>
        <taxon>Tropilaelaps</taxon>
    </lineage>
</organism>
<sequence>MHVYIERNESSGSLRIGLPTYTACFELEACGLNAGSMSATGGRDHPNWPRKKPRPMDGRIRSLAPSFLATRRLRRQQCYAQQQHDGNLSEERGRMGSKDIQPVDKRVYLLTHGVATAHARANHCLYTNWLFRNASPCPSTPLTAGQPSPTATTNGRKARSWPARSSQMNTTTPKSRGLHLWTSAERDIAGRRHLNAENA</sequence>
<feature type="region of interest" description="Disordered" evidence="1">
    <location>
        <begin position="139"/>
        <end position="199"/>
    </location>
</feature>
<dbReference type="AlphaFoldDB" id="A0A1V9WY88"/>
<proteinExistence type="predicted"/>
<comment type="caution">
    <text evidence="2">The sequence shown here is derived from an EMBL/GenBank/DDBJ whole genome shotgun (WGS) entry which is preliminary data.</text>
</comment>
<dbReference type="InParanoid" id="A0A1V9WY88"/>
<protein>
    <submittedName>
        <fullName evidence="2">Uncharacterized protein</fullName>
    </submittedName>
</protein>
<accession>A0A1V9WY88</accession>
<evidence type="ECO:0000313" key="3">
    <source>
        <dbReference type="Proteomes" id="UP000192247"/>
    </source>
</evidence>
<dbReference type="EMBL" id="MNPL01033691">
    <property type="protein sequence ID" value="OQR66102.1"/>
    <property type="molecule type" value="Genomic_DNA"/>
</dbReference>
<evidence type="ECO:0000313" key="2">
    <source>
        <dbReference type="EMBL" id="OQR66102.1"/>
    </source>
</evidence>